<reference evidence="2" key="1">
    <citation type="journal article" date="2021" name="PeerJ">
        <title>Extensive microbial diversity within the chicken gut microbiome revealed by metagenomics and culture.</title>
        <authorList>
            <person name="Gilroy R."/>
            <person name="Ravi A."/>
            <person name="Getino M."/>
            <person name="Pursley I."/>
            <person name="Horton D.L."/>
            <person name="Alikhan N.F."/>
            <person name="Baker D."/>
            <person name="Gharbi K."/>
            <person name="Hall N."/>
            <person name="Watson M."/>
            <person name="Adriaenssens E.M."/>
            <person name="Foster-Nyarko E."/>
            <person name="Jarju S."/>
            <person name="Secka A."/>
            <person name="Antonio M."/>
            <person name="Oren A."/>
            <person name="Chaudhuri R.R."/>
            <person name="La Ragione R."/>
            <person name="Hildebrand F."/>
            <person name="Pallen M.J."/>
        </authorList>
    </citation>
    <scope>NUCLEOTIDE SEQUENCE</scope>
    <source>
        <strain evidence="2">CHK193-16274</strain>
    </source>
</reference>
<dbReference type="PROSITE" id="PS51855">
    <property type="entry name" value="MGS"/>
    <property type="match status" value="1"/>
</dbReference>
<sequence length="33" mass="3484">MKRALVSVTNKDGIVDFCKGLVELGFEIVSTGG</sequence>
<protein>
    <submittedName>
        <fullName evidence="2">IMP cyclohydrolase</fullName>
    </submittedName>
</protein>
<feature type="domain" description="MGS-like" evidence="1">
    <location>
        <begin position="1"/>
        <end position="33"/>
    </location>
</feature>
<name>A0A921G9X1_9FIRM</name>
<comment type="caution">
    <text evidence="2">The sequence shown here is derived from an EMBL/GenBank/DDBJ whole genome shotgun (WGS) entry which is preliminary data.</text>
</comment>
<reference evidence="2" key="2">
    <citation type="submission" date="2021-09" db="EMBL/GenBank/DDBJ databases">
        <authorList>
            <person name="Gilroy R."/>
        </authorList>
    </citation>
    <scope>NUCLEOTIDE SEQUENCE</scope>
    <source>
        <strain evidence="2">CHK193-16274</strain>
    </source>
</reference>
<dbReference type="InterPro" id="IPR011607">
    <property type="entry name" value="MGS-like_dom"/>
</dbReference>
<dbReference type="AlphaFoldDB" id="A0A921G9X1"/>
<feature type="non-terminal residue" evidence="2">
    <location>
        <position position="33"/>
    </location>
</feature>
<dbReference type="Proteomes" id="UP000749320">
    <property type="component" value="Unassembled WGS sequence"/>
</dbReference>
<dbReference type="Gene3D" id="3.40.50.1380">
    <property type="entry name" value="Methylglyoxal synthase-like domain"/>
    <property type="match status" value="1"/>
</dbReference>
<dbReference type="SUPFAM" id="SSF52335">
    <property type="entry name" value="Methylglyoxal synthase-like"/>
    <property type="match status" value="1"/>
</dbReference>
<evidence type="ECO:0000313" key="2">
    <source>
        <dbReference type="EMBL" id="HJF39739.1"/>
    </source>
</evidence>
<dbReference type="InterPro" id="IPR036914">
    <property type="entry name" value="MGS-like_dom_sf"/>
</dbReference>
<dbReference type="EMBL" id="DYWV01000078">
    <property type="protein sequence ID" value="HJF39739.1"/>
    <property type="molecule type" value="Genomic_DNA"/>
</dbReference>
<accession>A0A921G9X1</accession>
<gene>
    <name evidence="2" type="ORF">K8V91_02335</name>
</gene>
<evidence type="ECO:0000259" key="1">
    <source>
        <dbReference type="PROSITE" id="PS51855"/>
    </source>
</evidence>
<evidence type="ECO:0000313" key="3">
    <source>
        <dbReference type="Proteomes" id="UP000749320"/>
    </source>
</evidence>
<proteinExistence type="predicted"/>
<organism evidence="2 3">
    <name type="scientific">Thomasclavelia spiroformis</name>
    <dbReference type="NCBI Taxonomy" id="29348"/>
    <lineage>
        <taxon>Bacteria</taxon>
        <taxon>Bacillati</taxon>
        <taxon>Bacillota</taxon>
        <taxon>Erysipelotrichia</taxon>
        <taxon>Erysipelotrichales</taxon>
        <taxon>Coprobacillaceae</taxon>
        <taxon>Thomasclavelia</taxon>
    </lineage>
</organism>